<accession>A0A0F9LPV3</accession>
<dbReference type="AlphaFoldDB" id="A0A0F9LPV3"/>
<name>A0A0F9LPV3_9ZZZZ</name>
<protein>
    <submittedName>
        <fullName evidence="1">Uncharacterized protein</fullName>
    </submittedName>
</protein>
<proteinExistence type="predicted"/>
<organism evidence="1">
    <name type="scientific">marine sediment metagenome</name>
    <dbReference type="NCBI Taxonomy" id="412755"/>
    <lineage>
        <taxon>unclassified sequences</taxon>
        <taxon>metagenomes</taxon>
        <taxon>ecological metagenomes</taxon>
    </lineage>
</organism>
<evidence type="ECO:0000313" key="1">
    <source>
        <dbReference type="EMBL" id="KKM95343.1"/>
    </source>
</evidence>
<reference evidence="1" key="1">
    <citation type="journal article" date="2015" name="Nature">
        <title>Complex archaea that bridge the gap between prokaryotes and eukaryotes.</title>
        <authorList>
            <person name="Spang A."/>
            <person name="Saw J.H."/>
            <person name="Jorgensen S.L."/>
            <person name="Zaremba-Niedzwiedzka K."/>
            <person name="Martijn J."/>
            <person name="Lind A.E."/>
            <person name="van Eijk R."/>
            <person name="Schleper C."/>
            <person name="Guy L."/>
            <person name="Ettema T.J."/>
        </authorList>
    </citation>
    <scope>NUCLEOTIDE SEQUENCE</scope>
</reference>
<comment type="caution">
    <text evidence="1">The sequence shown here is derived from an EMBL/GenBank/DDBJ whole genome shotgun (WGS) entry which is preliminary data.</text>
</comment>
<dbReference type="EMBL" id="LAZR01006019">
    <property type="protein sequence ID" value="KKM95343.1"/>
    <property type="molecule type" value="Genomic_DNA"/>
</dbReference>
<gene>
    <name evidence="1" type="ORF">LCGC14_1189160</name>
</gene>
<sequence>MEKDKKVSLNYIALKTGLPRLNVIMALDRVGVRFIGPYVGYNLTTYWLSDVQKVYPDIKL</sequence>